<comment type="caution">
    <text evidence="1">The sequence shown here is derived from an EMBL/GenBank/DDBJ whole genome shotgun (WGS) entry which is preliminary data.</text>
</comment>
<evidence type="ECO:0008006" key="3">
    <source>
        <dbReference type="Google" id="ProtNLM"/>
    </source>
</evidence>
<keyword evidence="2" id="KW-1185">Reference proteome</keyword>
<accession>A0ABV1P9I3</accession>
<gene>
    <name evidence="1" type="ORF">ABRQ07_09395</name>
</gene>
<proteinExistence type="predicted"/>
<organism evidence="1 2">
    <name type="scientific">Pectobacterium polonicum</name>
    <dbReference type="NCBI Taxonomy" id="2485124"/>
    <lineage>
        <taxon>Bacteria</taxon>
        <taxon>Pseudomonadati</taxon>
        <taxon>Pseudomonadota</taxon>
        <taxon>Gammaproteobacteria</taxon>
        <taxon>Enterobacterales</taxon>
        <taxon>Pectobacteriaceae</taxon>
        <taxon>Pectobacterium</taxon>
    </lineage>
</organism>
<dbReference type="Proteomes" id="UP001463408">
    <property type="component" value="Unassembled WGS sequence"/>
</dbReference>
<name>A0ABV1P9I3_9GAMM</name>
<protein>
    <recommendedName>
        <fullName evidence="3">DUF2526 family protein</fullName>
    </recommendedName>
</protein>
<dbReference type="RefSeq" id="WP_349960546.1">
    <property type="nucleotide sequence ID" value="NZ_JBEHEF010000005.1"/>
</dbReference>
<reference evidence="1 2" key="1">
    <citation type="submission" date="2024-06" db="EMBL/GenBank/DDBJ databases">
        <title>Pangenomics to understand the prophage dynamics in the radiating lineages of P. brasiliense.</title>
        <authorList>
            <person name="Pardeshi L.A."/>
            <person name="Van Duivenbode I."/>
            <person name="Jonkheer E.M."/>
            <person name="Pel M.J.C."/>
            <person name="Kupczok A."/>
            <person name="De Ridder D."/>
            <person name="Smit S."/>
            <person name="Van Der Lee T.J."/>
        </authorList>
    </citation>
    <scope>NUCLEOTIDE SEQUENCE [LARGE SCALE GENOMIC DNA]</scope>
    <source>
        <strain evidence="1 2">PD 8607</strain>
    </source>
</reference>
<evidence type="ECO:0000313" key="1">
    <source>
        <dbReference type="EMBL" id="MEQ9937825.1"/>
    </source>
</evidence>
<sequence length="63" mass="7262">MKNEHEIIGQAVDELLSGDLQQFFNRDLLAQHLMREFMRVAETDAPIEEKQLYESAMRVVAGV</sequence>
<dbReference type="EMBL" id="JBEHEF010000005">
    <property type="protein sequence ID" value="MEQ9937825.1"/>
    <property type="molecule type" value="Genomic_DNA"/>
</dbReference>
<evidence type="ECO:0000313" key="2">
    <source>
        <dbReference type="Proteomes" id="UP001463408"/>
    </source>
</evidence>